<accession>A0A6A5Z954</accession>
<protein>
    <recommendedName>
        <fullName evidence="4">Infection structure specific protein</fullName>
    </recommendedName>
</protein>
<evidence type="ECO:0000313" key="2">
    <source>
        <dbReference type="EMBL" id="KAF2115962.1"/>
    </source>
</evidence>
<name>A0A6A5Z954_9PLEO</name>
<evidence type="ECO:0000256" key="1">
    <source>
        <dbReference type="SAM" id="SignalP"/>
    </source>
</evidence>
<feature type="signal peptide" evidence="1">
    <location>
        <begin position="1"/>
        <end position="17"/>
    </location>
</feature>
<dbReference type="AlphaFoldDB" id="A0A6A5Z954"/>
<organism evidence="2 3">
    <name type="scientific">Lophiotrema nucula</name>
    <dbReference type="NCBI Taxonomy" id="690887"/>
    <lineage>
        <taxon>Eukaryota</taxon>
        <taxon>Fungi</taxon>
        <taxon>Dikarya</taxon>
        <taxon>Ascomycota</taxon>
        <taxon>Pezizomycotina</taxon>
        <taxon>Dothideomycetes</taxon>
        <taxon>Pleosporomycetidae</taxon>
        <taxon>Pleosporales</taxon>
        <taxon>Lophiotremataceae</taxon>
        <taxon>Lophiotrema</taxon>
    </lineage>
</organism>
<gene>
    <name evidence="2" type="ORF">BDV96DRAFT_574876</name>
</gene>
<evidence type="ECO:0000313" key="3">
    <source>
        <dbReference type="Proteomes" id="UP000799770"/>
    </source>
</evidence>
<reference evidence="2" key="1">
    <citation type="journal article" date="2020" name="Stud. Mycol.">
        <title>101 Dothideomycetes genomes: a test case for predicting lifestyles and emergence of pathogens.</title>
        <authorList>
            <person name="Haridas S."/>
            <person name="Albert R."/>
            <person name="Binder M."/>
            <person name="Bloem J."/>
            <person name="Labutti K."/>
            <person name="Salamov A."/>
            <person name="Andreopoulos B."/>
            <person name="Baker S."/>
            <person name="Barry K."/>
            <person name="Bills G."/>
            <person name="Bluhm B."/>
            <person name="Cannon C."/>
            <person name="Castanera R."/>
            <person name="Culley D."/>
            <person name="Daum C."/>
            <person name="Ezra D."/>
            <person name="Gonzalez J."/>
            <person name="Henrissat B."/>
            <person name="Kuo A."/>
            <person name="Liang C."/>
            <person name="Lipzen A."/>
            <person name="Lutzoni F."/>
            <person name="Magnuson J."/>
            <person name="Mondo S."/>
            <person name="Nolan M."/>
            <person name="Ohm R."/>
            <person name="Pangilinan J."/>
            <person name="Park H.-J."/>
            <person name="Ramirez L."/>
            <person name="Alfaro M."/>
            <person name="Sun H."/>
            <person name="Tritt A."/>
            <person name="Yoshinaga Y."/>
            <person name="Zwiers L.-H."/>
            <person name="Turgeon B."/>
            <person name="Goodwin S."/>
            <person name="Spatafora J."/>
            <person name="Crous P."/>
            <person name="Grigoriev I."/>
        </authorList>
    </citation>
    <scope>NUCLEOTIDE SEQUENCE</scope>
    <source>
        <strain evidence="2">CBS 627.86</strain>
    </source>
</reference>
<dbReference type="EMBL" id="ML977322">
    <property type="protein sequence ID" value="KAF2115962.1"/>
    <property type="molecule type" value="Genomic_DNA"/>
</dbReference>
<feature type="chain" id="PRO_5025618069" description="Infection structure specific protein" evidence="1">
    <location>
        <begin position="18"/>
        <end position="197"/>
    </location>
</feature>
<sequence length="197" mass="19604">MRSSIAIVTLFAGLALASPRPEIEVIQVREIARRQGDTSSIDLGALSACIAPSSIATLADSLPTAPSDVLSALLSNTDPCHLPSFTGSVGSQYSSYTSALSEWNKENGSKIQEWESSYMTDCPYAATMSIPALTPSDTALAFSLASCGATATGKGNTATGAQATGAGASTGAAPQNTGFAAAAGAVVGVVGLVAAAL</sequence>
<proteinExistence type="predicted"/>
<keyword evidence="1" id="KW-0732">Signal</keyword>
<dbReference type="Proteomes" id="UP000799770">
    <property type="component" value="Unassembled WGS sequence"/>
</dbReference>
<evidence type="ECO:0008006" key="4">
    <source>
        <dbReference type="Google" id="ProtNLM"/>
    </source>
</evidence>
<keyword evidence="3" id="KW-1185">Reference proteome</keyword>
<dbReference type="OrthoDB" id="3561078at2759"/>